<comment type="subcellular location">
    <subcellularLocation>
        <location evidence="1">Nucleus</location>
    </subcellularLocation>
</comment>
<evidence type="ECO:0000256" key="6">
    <source>
        <dbReference type="ARBA" id="ARBA00023187"/>
    </source>
</evidence>
<dbReference type="EMBL" id="FO082276">
    <property type="protein sequence ID" value="CCO15374.1"/>
    <property type="molecule type" value="Genomic_DNA"/>
</dbReference>
<evidence type="ECO:0000256" key="3">
    <source>
        <dbReference type="ARBA" id="ARBA00022664"/>
    </source>
</evidence>
<evidence type="ECO:0000256" key="9">
    <source>
        <dbReference type="SAM" id="MobiDB-lite"/>
    </source>
</evidence>
<dbReference type="GO" id="GO:0000245">
    <property type="term" value="P:spliceosomal complex assembly"/>
    <property type="evidence" value="ECO:0007669"/>
    <property type="project" value="TreeGrafter"/>
</dbReference>
<evidence type="ECO:0000256" key="7">
    <source>
        <dbReference type="ARBA" id="ARBA00023242"/>
    </source>
</evidence>
<dbReference type="PANTHER" id="PTHR11246:SF3">
    <property type="entry name" value="CROOKED NECK-LIKE PROTEIN 1"/>
    <property type="match status" value="1"/>
</dbReference>
<dbReference type="InterPro" id="IPR055430">
    <property type="entry name" value="HAT_Syf1_CNRKL1_C"/>
</dbReference>
<feature type="compositionally biased region" description="Basic and acidic residues" evidence="9">
    <location>
        <begin position="590"/>
        <end position="613"/>
    </location>
</feature>
<keyword evidence="4" id="KW-0747">Spliceosome</keyword>
<dbReference type="GO" id="GO:0071007">
    <property type="term" value="C:U2-type catalytic step 2 spliceosome"/>
    <property type="evidence" value="ECO:0007669"/>
    <property type="project" value="TreeGrafter"/>
</dbReference>
<evidence type="ECO:0008006" key="14">
    <source>
        <dbReference type="Google" id="ProtNLM"/>
    </source>
</evidence>
<name>K8EBX1_9CHLO</name>
<keyword evidence="3" id="KW-0507">mRNA processing</keyword>
<dbReference type="GO" id="GO:0071014">
    <property type="term" value="C:post-mRNA release spliceosomal complex"/>
    <property type="evidence" value="ECO:0007669"/>
    <property type="project" value="TreeGrafter"/>
</dbReference>
<dbReference type="GO" id="GO:0071011">
    <property type="term" value="C:precatalytic spliceosome"/>
    <property type="evidence" value="ECO:0007669"/>
    <property type="project" value="TreeGrafter"/>
</dbReference>
<comment type="similarity">
    <text evidence="2">Belongs to the crooked-neck family.</text>
</comment>
<dbReference type="InterPro" id="IPR045075">
    <property type="entry name" value="Syf1-like"/>
</dbReference>
<protein>
    <recommendedName>
        <fullName evidence="14">Crooked neck-like protein 1</fullName>
    </recommendedName>
</protein>
<proteinExistence type="inferred from homology"/>
<evidence type="ECO:0000256" key="5">
    <source>
        <dbReference type="ARBA" id="ARBA00022737"/>
    </source>
</evidence>
<dbReference type="Proteomes" id="UP000198341">
    <property type="component" value="Chromosome 3"/>
</dbReference>
<accession>K8EBX1</accession>
<dbReference type="PANTHER" id="PTHR11246">
    <property type="entry name" value="PRE-MRNA SPLICING FACTOR"/>
    <property type="match status" value="1"/>
</dbReference>
<dbReference type="Gene3D" id="1.25.40.10">
    <property type="entry name" value="Tetratricopeptide repeat domain"/>
    <property type="match status" value="3"/>
</dbReference>
<dbReference type="Pfam" id="PF23231">
    <property type="entry name" value="HAT_Syf1_CNRKL1_C"/>
    <property type="match status" value="2"/>
</dbReference>
<keyword evidence="5" id="KW-0677">Repeat</keyword>
<keyword evidence="6" id="KW-0508">mRNA splicing</keyword>
<feature type="domain" description="Pre-mRNA-splicing factor Syf1/CRNKL1-like C-terminal HAT-repeats" evidence="10">
    <location>
        <begin position="454"/>
        <end position="547"/>
    </location>
</feature>
<feature type="domain" description="Pre-mRNA-splicing factor Syf1/CRNKL1-like C-terminal HAT-repeats" evidence="10">
    <location>
        <begin position="242"/>
        <end position="316"/>
    </location>
</feature>
<dbReference type="OrthoDB" id="541719at2759"/>
<dbReference type="InterPro" id="IPR011990">
    <property type="entry name" value="TPR-like_helical_dom_sf"/>
</dbReference>
<evidence type="ECO:0000256" key="2">
    <source>
        <dbReference type="ARBA" id="ARBA00008644"/>
    </source>
</evidence>
<dbReference type="SMART" id="SM00386">
    <property type="entry name" value="HAT"/>
    <property type="match status" value="14"/>
</dbReference>
<keyword evidence="13" id="KW-1185">Reference proteome</keyword>
<gene>
    <name evidence="12" type="ORF">Bathy03g02350</name>
</gene>
<dbReference type="Pfam" id="PF23233">
    <property type="entry name" value="HAT_Syf1_CNRKL1_N"/>
    <property type="match status" value="1"/>
</dbReference>
<evidence type="ECO:0000259" key="11">
    <source>
        <dbReference type="Pfam" id="PF23233"/>
    </source>
</evidence>
<dbReference type="FunFam" id="1.25.40.10:FF:000075">
    <property type="entry name" value="Crooked neck pre-mRNA-splicing factor 1"/>
    <property type="match status" value="1"/>
</dbReference>
<evidence type="ECO:0000256" key="1">
    <source>
        <dbReference type="ARBA" id="ARBA00004123"/>
    </source>
</evidence>
<dbReference type="InterPro" id="IPR055433">
    <property type="entry name" value="HAT_Syf1-like_N"/>
</dbReference>
<reference evidence="12 13" key="1">
    <citation type="submission" date="2011-10" db="EMBL/GenBank/DDBJ databases">
        <authorList>
            <person name="Genoscope - CEA"/>
        </authorList>
    </citation>
    <scope>NUCLEOTIDE SEQUENCE [LARGE SCALE GENOMIC DNA]</scope>
    <source>
        <strain evidence="12 13">RCC 1105</strain>
    </source>
</reference>
<dbReference type="InterPro" id="IPR003107">
    <property type="entry name" value="HAT"/>
</dbReference>
<evidence type="ECO:0000259" key="10">
    <source>
        <dbReference type="Pfam" id="PF23231"/>
    </source>
</evidence>
<evidence type="ECO:0000256" key="8">
    <source>
        <dbReference type="ARBA" id="ARBA00037040"/>
    </source>
</evidence>
<dbReference type="Pfam" id="PF23240">
    <property type="entry name" value="HAT_PRP39_N"/>
    <property type="match status" value="1"/>
</dbReference>
<dbReference type="AlphaFoldDB" id="K8EBX1"/>
<dbReference type="GeneID" id="19016772"/>
<dbReference type="SUPFAM" id="SSF48452">
    <property type="entry name" value="TPR-like"/>
    <property type="match status" value="3"/>
</dbReference>
<feature type="compositionally biased region" description="Acidic residues" evidence="9">
    <location>
        <begin position="576"/>
        <end position="589"/>
    </location>
</feature>
<evidence type="ECO:0000256" key="4">
    <source>
        <dbReference type="ARBA" id="ARBA00022728"/>
    </source>
</evidence>
<evidence type="ECO:0000313" key="12">
    <source>
        <dbReference type="EMBL" id="CCO15374.1"/>
    </source>
</evidence>
<dbReference type="eggNOG" id="KOG1915">
    <property type="taxonomic scope" value="Eukaryota"/>
</dbReference>
<dbReference type="RefSeq" id="XP_007513937.1">
    <property type="nucleotide sequence ID" value="XM_007513875.1"/>
</dbReference>
<dbReference type="FunFam" id="1.25.40.10:FF:000072">
    <property type="entry name" value="Crooked neck-like protein 1"/>
    <property type="match status" value="1"/>
</dbReference>
<dbReference type="STRING" id="41875.K8EBX1"/>
<organism evidence="12 13">
    <name type="scientific">Bathycoccus prasinos</name>
    <dbReference type="NCBI Taxonomy" id="41875"/>
    <lineage>
        <taxon>Eukaryota</taxon>
        <taxon>Viridiplantae</taxon>
        <taxon>Chlorophyta</taxon>
        <taxon>Mamiellophyceae</taxon>
        <taxon>Mamiellales</taxon>
        <taxon>Bathycoccaceae</taxon>
        <taxon>Bathycoccus</taxon>
    </lineage>
</organism>
<keyword evidence="7" id="KW-0539">Nucleus</keyword>
<comment type="function">
    <text evidence="8">Involved in pre-mRNA splicing and cell cycle progression. Required for the spliceosome assembly and initiation of the DNA replication.</text>
</comment>
<feature type="region of interest" description="Disordered" evidence="9">
    <location>
        <begin position="575"/>
        <end position="613"/>
    </location>
</feature>
<sequence length="726" mass="86790">MADDDANAMMRNMSKAATASNLPRATRVKNKSAAAIQITAEQIVREAKERQDDTYIAPRQKITNNEELYEYRLKKRKEFEDVIRRTYWDSKVWTRYAQWEEGQGDFARARSVWERALDQNYKEVPVWINYAEMEMRAGFVNHARNVWDRACSLLPRHDVLWYKFTHMEETMGEIAACRNVFEKWMKWEPSELAWNAFVNFEMRYKEYDRVRDVYQRYAQVHPSTRVFGKWAKFEQYQKHDNENCRKVFEAGIEMLSEEEDVDDLYVQYAKFEEKNHEYERARGIYKYALTALPKSMHDSIRKAMMTFEKQFGDSKGIENAVVEKRRHEYEILVEKEPMNYDHWFAFAKLEEENGEWDKVREVYERAIGNKPPANEKRYWRRYVYLWINYFLFEELDAKDYDRAREVMRELLKLVPHNEFSFSKVWIMAAKFELRRKKLDAFRKIMGLAIGLAPKPKIFDAYIEVESQLGNVDRCRSLYEKSLELNPRDCESWVKYAELEKDLGETERGRAIFEMAIEQPALDMPESLWKAYIDFEISIGNRVEARALYERLLEKTEHVKVWMSFAKFENKIVLPPPEDDEEWDEDEETEAERRKREEAHVKKTPTESKEAREQNARRVFERALEALKTNQPDAKEERVMLLEAWKVFEENASGTSNEKKELIDAVDKKMPKRVKRKRPMYTEDGEDAGTEEYYDYVFPEEAGAKPNLKLLEAAYAWKKQKQMETSS</sequence>
<feature type="domain" description="Pre-mRNA-splicing factor Syf1-like N-terminal HAT-repeats" evidence="11">
    <location>
        <begin position="78"/>
        <end position="222"/>
    </location>
</feature>
<dbReference type="KEGG" id="bpg:Bathy03g02350"/>
<evidence type="ECO:0000313" key="13">
    <source>
        <dbReference type="Proteomes" id="UP000198341"/>
    </source>
</evidence>
<dbReference type="GO" id="GO:0000974">
    <property type="term" value="C:Prp19 complex"/>
    <property type="evidence" value="ECO:0007669"/>
    <property type="project" value="TreeGrafter"/>
</dbReference>